<dbReference type="InterPro" id="IPR036388">
    <property type="entry name" value="WH-like_DNA-bd_sf"/>
</dbReference>
<sequence>MERVRYTSEEQLSERERDILLKVAELYIETGEPVGSRTVQKTYRMKISSATIRNVMADLEDKGLLSQPHTSAGRVPTDEGLKIYINHLFLALGEEDTTLVNRLLDFIQGAGVSRPEEILSRVLDFLQNSTGYLGFGVNFVENLVVKGVTLIKVSHNKVLIVIKFSPDYILHKVIDIEIPDTELPKLSKELSKRFKGKTLGEVKKELIEEIDAVRQEFATLSFKVNKQILSTLNSVNQVKLQGTPNIVNVLADDLEKLKEILKVLEEKNVLLEILSKFLEENKKIDVILGSETSFKPFEPFSIVIGKYQVGMRNSGVVGIIGPKRMNYSEVIPIVENVARALSYLMNRDK</sequence>
<reference evidence="8 9" key="1">
    <citation type="submission" date="2019-03" db="EMBL/GenBank/DDBJ databases">
        <title>Genomic Encyclopedia of Archaeal and Bacterial Type Strains, Phase II (KMG-II): from individual species to whole genera.</title>
        <authorList>
            <person name="Goeker M."/>
        </authorList>
    </citation>
    <scope>NUCLEOTIDE SEQUENCE [LARGE SCALE GENOMIC DNA]</scope>
    <source>
        <strain evidence="8 9">DSM 24425</strain>
    </source>
</reference>
<feature type="domain" description="Heat-inducible transcription repressor HrcA C-terminal" evidence="7">
    <location>
        <begin position="116"/>
        <end position="331"/>
    </location>
</feature>
<evidence type="ECO:0000259" key="7">
    <source>
        <dbReference type="Pfam" id="PF01628"/>
    </source>
</evidence>
<feature type="coiled-coil region" evidence="6">
    <location>
        <begin position="247"/>
        <end position="281"/>
    </location>
</feature>
<evidence type="ECO:0000256" key="1">
    <source>
        <dbReference type="ARBA" id="ARBA00022491"/>
    </source>
</evidence>
<dbReference type="HAMAP" id="MF_00081">
    <property type="entry name" value="HrcA"/>
    <property type="match status" value="1"/>
</dbReference>
<proteinExistence type="inferred from homology"/>
<keyword evidence="6" id="KW-0175">Coiled coil</keyword>
<gene>
    <name evidence="5" type="primary">hrcA</name>
    <name evidence="8" type="ORF">CLV27_1690</name>
</gene>
<dbReference type="InterPro" id="IPR021153">
    <property type="entry name" value="HrcA_C"/>
</dbReference>
<evidence type="ECO:0000313" key="8">
    <source>
        <dbReference type="EMBL" id="TCK02514.1"/>
    </source>
</evidence>
<keyword evidence="4 5" id="KW-0804">Transcription</keyword>
<dbReference type="SUPFAM" id="SSF55781">
    <property type="entry name" value="GAF domain-like"/>
    <property type="match status" value="1"/>
</dbReference>
<dbReference type="InterPro" id="IPR002571">
    <property type="entry name" value="HrcA"/>
</dbReference>
<dbReference type="PIRSF" id="PIRSF005485">
    <property type="entry name" value="HrcA"/>
    <property type="match status" value="1"/>
</dbReference>
<evidence type="ECO:0000313" key="9">
    <source>
        <dbReference type="Proteomes" id="UP000295777"/>
    </source>
</evidence>
<protein>
    <recommendedName>
        <fullName evidence="5">Heat-inducible transcription repressor HrcA</fullName>
    </recommendedName>
</protein>
<dbReference type="RefSeq" id="WP_132527731.1">
    <property type="nucleotide sequence ID" value="NZ_SMFV01000007.1"/>
</dbReference>
<dbReference type="EMBL" id="SMFV01000007">
    <property type="protein sequence ID" value="TCK02514.1"/>
    <property type="molecule type" value="Genomic_DNA"/>
</dbReference>
<dbReference type="InterPro" id="IPR036390">
    <property type="entry name" value="WH_DNA-bd_sf"/>
</dbReference>
<keyword evidence="2 5" id="KW-0805">Transcription regulation</keyword>
<evidence type="ECO:0000256" key="6">
    <source>
        <dbReference type="SAM" id="Coils"/>
    </source>
</evidence>
<accession>A0A4R1G4D9</accession>
<comment type="caution">
    <text evidence="8">The sequence shown here is derived from an EMBL/GenBank/DDBJ whole genome shotgun (WGS) entry which is preliminary data.</text>
</comment>
<dbReference type="AlphaFoldDB" id="A0A4R1G4D9"/>
<dbReference type="Proteomes" id="UP000295777">
    <property type="component" value="Unassembled WGS sequence"/>
</dbReference>
<name>A0A4R1G4D9_9BACT</name>
<evidence type="ECO:0000256" key="2">
    <source>
        <dbReference type="ARBA" id="ARBA00023015"/>
    </source>
</evidence>
<dbReference type="GO" id="GO:0045892">
    <property type="term" value="P:negative regulation of DNA-templated transcription"/>
    <property type="evidence" value="ECO:0007669"/>
    <property type="project" value="UniProtKB-UniRule"/>
</dbReference>
<dbReference type="InterPro" id="IPR029016">
    <property type="entry name" value="GAF-like_dom_sf"/>
</dbReference>
<comment type="similarity">
    <text evidence="5">Belongs to the HrcA family.</text>
</comment>
<organism evidence="8 9">
    <name type="scientific">Phorcysia thermohydrogeniphila</name>
    <dbReference type="NCBI Taxonomy" id="936138"/>
    <lineage>
        <taxon>Bacteria</taxon>
        <taxon>Pseudomonadati</taxon>
        <taxon>Aquificota</taxon>
        <taxon>Aquificia</taxon>
        <taxon>Desulfurobacteriales</taxon>
        <taxon>Desulfurobacteriaceae</taxon>
        <taxon>Phorcysia</taxon>
    </lineage>
</organism>
<dbReference type="OrthoDB" id="9783139at2"/>
<evidence type="ECO:0000256" key="4">
    <source>
        <dbReference type="ARBA" id="ARBA00023163"/>
    </source>
</evidence>
<comment type="function">
    <text evidence="5">Negative regulator of class I heat shock genes (grpE-dnaK-dnaJ and groELS operons). Prevents heat-shock induction of these operons.</text>
</comment>
<dbReference type="PANTHER" id="PTHR34824">
    <property type="entry name" value="HEAT-INDUCIBLE TRANSCRIPTION REPRESSOR HRCA"/>
    <property type="match status" value="1"/>
</dbReference>
<keyword evidence="1 5" id="KW-0678">Repressor</keyword>
<dbReference type="Gene3D" id="1.10.10.10">
    <property type="entry name" value="Winged helix-like DNA-binding domain superfamily/Winged helix DNA-binding domain"/>
    <property type="match status" value="1"/>
</dbReference>
<evidence type="ECO:0000256" key="3">
    <source>
        <dbReference type="ARBA" id="ARBA00023016"/>
    </source>
</evidence>
<dbReference type="NCBIfam" id="TIGR00331">
    <property type="entry name" value="hrcA"/>
    <property type="match status" value="1"/>
</dbReference>
<keyword evidence="3 5" id="KW-0346">Stress response</keyword>
<dbReference type="Pfam" id="PF01628">
    <property type="entry name" value="HrcA"/>
    <property type="match status" value="1"/>
</dbReference>
<dbReference type="SUPFAM" id="SSF46785">
    <property type="entry name" value="Winged helix' DNA-binding domain"/>
    <property type="match status" value="1"/>
</dbReference>
<keyword evidence="9" id="KW-1185">Reference proteome</keyword>
<dbReference type="Gene3D" id="3.30.450.40">
    <property type="match status" value="1"/>
</dbReference>
<evidence type="ECO:0000256" key="5">
    <source>
        <dbReference type="HAMAP-Rule" id="MF_00081"/>
    </source>
</evidence>
<dbReference type="PANTHER" id="PTHR34824:SF1">
    <property type="entry name" value="HEAT-INDUCIBLE TRANSCRIPTION REPRESSOR HRCA"/>
    <property type="match status" value="1"/>
</dbReference>
<dbReference type="GO" id="GO:0003677">
    <property type="term" value="F:DNA binding"/>
    <property type="evidence" value="ECO:0007669"/>
    <property type="project" value="InterPro"/>
</dbReference>